<comment type="caution">
    <text evidence="1">The sequence shown here is derived from an EMBL/GenBank/DDBJ whole genome shotgun (WGS) entry which is preliminary data.</text>
</comment>
<proteinExistence type="predicted"/>
<dbReference type="InterPro" id="IPR024659">
    <property type="entry name" value="Phage_coat_Gp5"/>
</dbReference>
<keyword evidence="2" id="KW-1185">Reference proteome</keyword>
<dbReference type="Gene3D" id="2.40.30.240">
    <property type="match status" value="1"/>
</dbReference>
<name>A0ABU1V9M9_9BURK</name>
<dbReference type="Proteomes" id="UP001265550">
    <property type="component" value="Unassembled WGS sequence"/>
</dbReference>
<organism evidence="1 2">
    <name type="scientific">Hydrogenophaga laconesensis</name>
    <dbReference type="NCBI Taxonomy" id="1805971"/>
    <lineage>
        <taxon>Bacteria</taxon>
        <taxon>Pseudomonadati</taxon>
        <taxon>Pseudomonadota</taxon>
        <taxon>Betaproteobacteria</taxon>
        <taxon>Burkholderiales</taxon>
        <taxon>Comamonadaceae</taxon>
        <taxon>Hydrogenophaga</taxon>
    </lineage>
</organism>
<dbReference type="Pfam" id="PF11651">
    <property type="entry name" value="P22_CoatProtein"/>
    <property type="match status" value="1"/>
</dbReference>
<protein>
    <recommendedName>
        <fullName evidence="3">Major capsid protein Gp5</fullName>
    </recommendedName>
</protein>
<evidence type="ECO:0008006" key="3">
    <source>
        <dbReference type="Google" id="ProtNLM"/>
    </source>
</evidence>
<reference evidence="1 2" key="1">
    <citation type="submission" date="2023-07" db="EMBL/GenBank/DDBJ databases">
        <title>Sorghum-associated microbial communities from plants grown in Nebraska, USA.</title>
        <authorList>
            <person name="Schachtman D."/>
        </authorList>
    </citation>
    <scope>NUCLEOTIDE SEQUENCE [LARGE SCALE GENOMIC DNA]</scope>
    <source>
        <strain evidence="1 2">BE240</strain>
    </source>
</reference>
<evidence type="ECO:0000313" key="2">
    <source>
        <dbReference type="Proteomes" id="UP001265550"/>
    </source>
</evidence>
<dbReference type="EMBL" id="JAVDWE010000004">
    <property type="protein sequence ID" value="MDR7094150.1"/>
    <property type="molecule type" value="Genomic_DNA"/>
</dbReference>
<accession>A0ABU1V9M9</accession>
<gene>
    <name evidence="1" type="ORF">J2X09_001888</name>
</gene>
<evidence type="ECO:0000313" key="1">
    <source>
        <dbReference type="EMBL" id="MDR7094150.1"/>
    </source>
</evidence>
<dbReference type="RefSeq" id="WP_204733143.1">
    <property type="nucleotide sequence ID" value="NZ_JAVDWE010000004.1"/>
</dbReference>
<sequence length="405" mass="42799">MTNTLVTCSIVAKESLAILKNMLSFSKNVNRDWEQEFTSNMSRGYAPGNTINIKRPPRYTYRAGRVSVPQATVETTVPLVLSQGGTDLNFTANERTLSLTKLEDKITAAVATVANEIDRQGLQAAHYSVYNTLNGAGALPTSAANAIAAMTQLGQRLDEMAAPRDRRRAMIANPALNAALVQGFGGYFNNPSKITEQFNSGMLSDSFGFITGMDQNVDIHTNGAATATNISGAGQTGSSITVVAVAAGTLTKGTVITLPGVFAVNPQSRVSTGALMNFVVTADVAQGATSIPISPAIVPTGAFQNVSASPTTGQPYVIVGSASTSYNTNVAYHKDAFTLAMVPMWAPPGGKGVIDVAQETMDGFTIKVTEFYDGINDNSIMRLDVLFGWAATYPELACKYYTVLS</sequence>